<name>A0AA42C426_9GAMM</name>
<dbReference type="Gene3D" id="1.20.1720.10">
    <property type="entry name" value="Multidrug resistance protein D"/>
    <property type="match status" value="1"/>
</dbReference>
<evidence type="ECO:0000256" key="1">
    <source>
        <dbReference type="ARBA" id="ARBA00004651"/>
    </source>
</evidence>
<organism evidence="10 13">
    <name type="scientific">Brenneria izbisi</name>
    <dbReference type="NCBI Taxonomy" id="2939450"/>
    <lineage>
        <taxon>Bacteria</taxon>
        <taxon>Pseudomonadati</taxon>
        <taxon>Pseudomonadota</taxon>
        <taxon>Gammaproteobacteria</taxon>
        <taxon>Enterobacterales</taxon>
        <taxon>Pectobacteriaceae</taxon>
        <taxon>Brenneria</taxon>
    </lineage>
</organism>
<comment type="subcellular location">
    <subcellularLocation>
        <location evidence="1">Cell membrane</location>
        <topology evidence="1">Multi-pass membrane protein</topology>
    </subcellularLocation>
</comment>
<dbReference type="CDD" id="cd17321">
    <property type="entry name" value="MFS_MMR_MDR_like"/>
    <property type="match status" value="1"/>
</dbReference>
<dbReference type="EMBL" id="JAMPJU010000001">
    <property type="protein sequence ID" value="MCV9880928.1"/>
    <property type="molecule type" value="Genomic_DNA"/>
</dbReference>
<sequence>MTTKSEVFWTIFTTCLAFVIIQLDVTIVNIALPSIGASLGSSLAGLQWIIDAYTLVLAIVLLTAGILGDRLGSKRIFIAGFAIFGLASFACGLSSSTSMLIISRAFQGLGGALVLPTSLALIAHACKGDNVLRAKAVSIWAASGALATALGPVLGGVLVTYPGWQWIFFVNIPICLCAIAITFKVVTETTKSVEGRFDLLGQILISLSLLALINSFIRVGRDGWDQNVILGIVLFAVLFGAFLIRQAFSRNPLVPLSIFKIMPFSSSVLSASLLSLTFYGLIFVLTLYFHKVLGYSPAASGVSFLPLTGVIMIANLNSVRLVKKIGYRAAISVGLGVAAIGYGWLALLPAYTGIIAMIPGMMLVTLGMGTAIPLTTTVVIGSVDKTISGTASAILNTGRQFAGAIGVALFGTMVSDNVESIAENINYVYLVSAVLLIAAMVKSIIYVKRDIVSEPLSSTNKSIKTIT</sequence>
<feature type="transmembrane region" description="Helical" evidence="8">
    <location>
        <begin position="427"/>
        <end position="447"/>
    </location>
</feature>
<proteinExistence type="inferred from homology"/>
<keyword evidence="6 8" id="KW-1133">Transmembrane helix</keyword>
<feature type="transmembrane region" description="Helical" evidence="8">
    <location>
        <begin position="329"/>
        <end position="348"/>
    </location>
</feature>
<feature type="transmembrane region" description="Helical" evidence="8">
    <location>
        <begin position="166"/>
        <end position="187"/>
    </location>
</feature>
<feature type="transmembrane region" description="Helical" evidence="8">
    <location>
        <begin position="7"/>
        <end position="32"/>
    </location>
</feature>
<dbReference type="Proteomes" id="UP001165568">
    <property type="component" value="Unassembled WGS sequence"/>
</dbReference>
<dbReference type="PANTHER" id="PTHR42718:SF9">
    <property type="entry name" value="MAJOR FACILITATOR SUPERFAMILY MULTIDRUG TRANSPORTER MFSC"/>
    <property type="match status" value="1"/>
</dbReference>
<dbReference type="Pfam" id="PF07690">
    <property type="entry name" value="MFS_1"/>
    <property type="match status" value="1"/>
</dbReference>
<evidence type="ECO:0000256" key="3">
    <source>
        <dbReference type="ARBA" id="ARBA00022448"/>
    </source>
</evidence>
<feature type="transmembrane region" description="Helical" evidence="8">
    <location>
        <begin position="199"/>
        <end position="217"/>
    </location>
</feature>
<evidence type="ECO:0000256" key="4">
    <source>
        <dbReference type="ARBA" id="ARBA00022475"/>
    </source>
</evidence>
<keyword evidence="7 8" id="KW-0472">Membrane</keyword>
<evidence type="ECO:0000259" key="9">
    <source>
        <dbReference type="PROSITE" id="PS50850"/>
    </source>
</evidence>
<feature type="transmembrane region" description="Helical" evidence="8">
    <location>
        <begin position="229"/>
        <end position="248"/>
    </location>
</feature>
<dbReference type="InterPro" id="IPR036259">
    <property type="entry name" value="MFS_trans_sf"/>
</dbReference>
<gene>
    <name evidence="10" type="ORF">NC803_01375</name>
    <name evidence="11" type="ORF">NC856_01370</name>
</gene>
<dbReference type="AlphaFoldDB" id="A0AA42C426"/>
<dbReference type="InterPro" id="IPR011701">
    <property type="entry name" value="MFS"/>
</dbReference>
<feature type="transmembrane region" description="Helical" evidence="8">
    <location>
        <begin position="268"/>
        <end position="289"/>
    </location>
</feature>
<dbReference type="NCBIfam" id="TIGR00711">
    <property type="entry name" value="efflux_EmrB"/>
    <property type="match status" value="1"/>
</dbReference>
<accession>A0AA42C426</accession>
<dbReference type="SUPFAM" id="SSF103473">
    <property type="entry name" value="MFS general substrate transporter"/>
    <property type="match status" value="1"/>
</dbReference>
<dbReference type="Proteomes" id="UP001165569">
    <property type="component" value="Unassembled WGS sequence"/>
</dbReference>
<comment type="caution">
    <text evidence="10">The sequence shown here is derived from an EMBL/GenBank/DDBJ whole genome shotgun (WGS) entry which is preliminary data.</text>
</comment>
<evidence type="ECO:0000256" key="7">
    <source>
        <dbReference type="ARBA" id="ARBA00023136"/>
    </source>
</evidence>
<feature type="domain" description="Major facilitator superfamily (MFS) profile" evidence="9">
    <location>
        <begin position="10"/>
        <end position="451"/>
    </location>
</feature>
<evidence type="ECO:0000313" key="12">
    <source>
        <dbReference type="Proteomes" id="UP001165568"/>
    </source>
</evidence>
<feature type="transmembrane region" description="Helical" evidence="8">
    <location>
        <begin position="108"/>
        <end position="126"/>
    </location>
</feature>
<dbReference type="Gene3D" id="1.20.1250.20">
    <property type="entry name" value="MFS general substrate transporter like domains"/>
    <property type="match status" value="1"/>
</dbReference>
<keyword evidence="12" id="KW-1185">Reference proteome</keyword>
<evidence type="ECO:0000313" key="11">
    <source>
        <dbReference type="EMBL" id="MCV9880928.1"/>
    </source>
</evidence>
<feature type="transmembrane region" description="Helical" evidence="8">
    <location>
        <begin position="76"/>
        <end position="102"/>
    </location>
</feature>
<dbReference type="GO" id="GO:0022857">
    <property type="term" value="F:transmembrane transporter activity"/>
    <property type="evidence" value="ECO:0007669"/>
    <property type="project" value="InterPro"/>
</dbReference>
<reference evidence="10" key="1">
    <citation type="submission" date="2022-04" db="EMBL/GenBank/DDBJ databases">
        <title>Brenneria sp. isolated from walnut trees in Serbia.</title>
        <authorList>
            <person name="Gasic K."/>
            <person name="Zlatkovic N."/>
            <person name="Kuzmanovic N."/>
        </authorList>
    </citation>
    <scope>NUCLEOTIDE SEQUENCE</scope>
    <source>
        <strain evidence="11">KBI 423</strain>
        <strain evidence="10">KBI 447</strain>
    </source>
</reference>
<dbReference type="RefSeq" id="WP_264088616.1">
    <property type="nucleotide sequence ID" value="NZ_JAMPJT010000001.1"/>
</dbReference>
<keyword evidence="3" id="KW-0813">Transport</keyword>
<keyword evidence="4" id="KW-1003">Cell membrane</keyword>
<comment type="similarity">
    <text evidence="2">Belongs to the major facilitator superfamily. EmrB family.</text>
</comment>
<evidence type="ECO:0000256" key="2">
    <source>
        <dbReference type="ARBA" id="ARBA00008537"/>
    </source>
</evidence>
<dbReference type="InterPro" id="IPR004638">
    <property type="entry name" value="EmrB-like"/>
</dbReference>
<dbReference type="GO" id="GO:0005886">
    <property type="term" value="C:plasma membrane"/>
    <property type="evidence" value="ECO:0007669"/>
    <property type="project" value="UniProtKB-SubCell"/>
</dbReference>
<feature type="transmembrane region" description="Helical" evidence="8">
    <location>
        <begin position="393"/>
        <end position="415"/>
    </location>
</feature>
<evidence type="ECO:0000313" key="13">
    <source>
        <dbReference type="Proteomes" id="UP001165569"/>
    </source>
</evidence>
<dbReference type="EMBL" id="JAMPJT010000001">
    <property type="protein sequence ID" value="MCV9877506.1"/>
    <property type="molecule type" value="Genomic_DNA"/>
</dbReference>
<dbReference type="PANTHER" id="PTHR42718">
    <property type="entry name" value="MAJOR FACILITATOR SUPERFAMILY MULTIDRUG TRANSPORTER MFSC"/>
    <property type="match status" value="1"/>
</dbReference>
<feature type="transmembrane region" description="Helical" evidence="8">
    <location>
        <begin position="44"/>
        <end position="64"/>
    </location>
</feature>
<dbReference type="InterPro" id="IPR020846">
    <property type="entry name" value="MFS_dom"/>
</dbReference>
<dbReference type="PROSITE" id="PS50850">
    <property type="entry name" value="MFS"/>
    <property type="match status" value="1"/>
</dbReference>
<feature type="transmembrane region" description="Helical" evidence="8">
    <location>
        <begin position="295"/>
        <end position="317"/>
    </location>
</feature>
<evidence type="ECO:0000256" key="8">
    <source>
        <dbReference type="SAM" id="Phobius"/>
    </source>
</evidence>
<keyword evidence="5 8" id="KW-0812">Transmembrane</keyword>
<protein>
    <submittedName>
        <fullName evidence="10">MFS transporter</fullName>
    </submittedName>
</protein>
<feature type="transmembrane region" description="Helical" evidence="8">
    <location>
        <begin position="354"/>
        <end position="381"/>
    </location>
</feature>
<evidence type="ECO:0000313" key="10">
    <source>
        <dbReference type="EMBL" id="MCV9877506.1"/>
    </source>
</evidence>
<evidence type="ECO:0000256" key="6">
    <source>
        <dbReference type="ARBA" id="ARBA00022989"/>
    </source>
</evidence>
<feature type="transmembrane region" description="Helical" evidence="8">
    <location>
        <begin position="138"/>
        <end position="160"/>
    </location>
</feature>
<evidence type="ECO:0000256" key="5">
    <source>
        <dbReference type="ARBA" id="ARBA00022692"/>
    </source>
</evidence>